<name>A0A3G9G9M6_9NEIS</name>
<dbReference type="Pfam" id="PF04381">
    <property type="entry name" value="RdgC"/>
    <property type="match status" value="1"/>
</dbReference>
<evidence type="ECO:0000256" key="4">
    <source>
        <dbReference type="ARBA" id="ARBA00022490"/>
    </source>
</evidence>
<dbReference type="Proteomes" id="UP000198290">
    <property type="component" value="Chromosome"/>
</dbReference>
<dbReference type="GO" id="GO:0043590">
    <property type="term" value="C:bacterial nucleoid"/>
    <property type="evidence" value="ECO:0007669"/>
    <property type="project" value="TreeGrafter"/>
</dbReference>
<accession>A0A3G9G9M6</accession>
<dbReference type="HAMAP" id="MF_00194">
    <property type="entry name" value="RdgC"/>
    <property type="match status" value="1"/>
</dbReference>
<dbReference type="PANTHER" id="PTHR38103:SF1">
    <property type="entry name" value="RECOMBINATION-ASSOCIATED PROTEIN RDGC"/>
    <property type="match status" value="1"/>
</dbReference>
<evidence type="ECO:0000256" key="1">
    <source>
        <dbReference type="ARBA" id="ARBA00004453"/>
    </source>
</evidence>
<evidence type="ECO:0000256" key="6">
    <source>
        <dbReference type="HAMAP-Rule" id="MF_00194"/>
    </source>
</evidence>
<evidence type="ECO:0000313" key="8">
    <source>
        <dbReference type="EMBL" id="BBF84164.1"/>
    </source>
</evidence>
<dbReference type="NCBIfam" id="NF001464">
    <property type="entry name" value="PRK00321.1-5"/>
    <property type="match status" value="1"/>
</dbReference>
<comment type="similarity">
    <text evidence="2 6">Belongs to the RdgC family.</text>
</comment>
<dbReference type="InterPro" id="IPR007476">
    <property type="entry name" value="RdgC"/>
</dbReference>
<sequence>MWFKQLSFYRLTGESLHETGKLSQALEKSPFQHCGGLDWFSEGWVAPAAHLDSPVFHARDCQLLSLKREDKVLPAGVIRDFVDLKVQEIEEKELRKVGRKEKLALKEQITDDLLPRAFVRTHRTTAYLDCRRGWMMVDSGTASKAEALVSKLREALPPFPAALPRTKLAPHTAMTDWLAAGEAPFGFELDADCELKDGSENGAVIRCTRMDLTADEIRQHIATGKQVTRVGLIWQEKIRFMLTDTLQLKRIQFLDVLQEEASQAGDDRESLFEATFTLMSEELGELVDALIEALGGLEDSQASTPSERHPAKEANTSQDNGQPVAADAIVPPWD</sequence>
<dbReference type="GO" id="GO:0005737">
    <property type="term" value="C:cytoplasm"/>
    <property type="evidence" value="ECO:0007669"/>
    <property type="project" value="UniProtKB-UniRule"/>
</dbReference>
<dbReference type="EMBL" id="AP018823">
    <property type="protein sequence ID" value="BBF84164.1"/>
    <property type="molecule type" value="Genomic_DNA"/>
</dbReference>
<reference evidence="9" key="3">
    <citation type="journal article" date="2017" name="Plant Physiol. Biochem.">
        <title>Differential oxidative and antioxidative response of duckweed Lemna minor toward plant growth promoting/inhibiting bacteria.</title>
        <authorList>
            <person name="Ishizawa H."/>
            <person name="Kuroda M."/>
            <person name="Morikawa M."/>
            <person name="Ike M."/>
        </authorList>
    </citation>
    <scope>NUCLEOTIDE SEQUENCE [LARGE SCALE GENOMIC DNA]</scope>
    <source>
        <strain evidence="9">H3</strain>
    </source>
</reference>
<evidence type="ECO:0000256" key="2">
    <source>
        <dbReference type="ARBA" id="ARBA00008657"/>
    </source>
</evidence>
<evidence type="ECO:0000256" key="3">
    <source>
        <dbReference type="ARBA" id="ARBA00022296"/>
    </source>
</evidence>
<dbReference type="PANTHER" id="PTHR38103">
    <property type="entry name" value="RECOMBINATION-ASSOCIATED PROTEIN RDGC"/>
    <property type="match status" value="1"/>
</dbReference>
<evidence type="ECO:0000313" key="9">
    <source>
        <dbReference type="Proteomes" id="UP000198290"/>
    </source>
</evidence>
<evidence type="ECO:0000256" key="5">
    <source>
        <dbReference type="ARBA" id="ARBA00023172"/>
    </source>
</evidence>
<reference evidence="9" key="1">
    <citation type="journal article" date="2017" name="Biotechnol. Biofuels">
        <title>Evaluation of environmental bacterial communities as a factor affecting the growth of duckweed Lemna minor.</title>
        <authorList>
            <person name="Ishizawa H."/>
            <person name="Kuroda M."/>
            <person name="Morikawa M."/>
            <person name="Ike M."/>
        </authorList>
    </citation>
    <scope>NUCLEOTIDE SEQUENCE [LARGE SCALE GENOMIC DNA]</scope>
    <source>
        <strain evidence="9">H3</strain>
    </source>
</reference>
<dbReference type="KEGG" id="amah:DLM_0500"/>
<protein>
    <recommendedName>
        <fullName evidence="3 6">Recombination-associated protein RdgC</fullName>
    </recommendedName>
</protein>
<keyword evidence="4 6" id="KW-0963">Cytoplasm</keyword>
<comment type="function">
    <text evidence="6">May be involved in recombination.</text>
</comment>
<evidence type="ECO:0000256" key="7">
    <source>
        <dbReference type="SAM" id="MobiDB-lite"/>
    </source>
</evidence>
<keyword evidence="9" id="KW-1185">Reference proteome</keyword>
<dbReference type="GO" id="GO:0000018">
    <property type="term" value="P:regulation of DNA recombination"/>
    <property type="evidence" value="ECO:0007669"/>
    <property type="project" value="TreeGrafter"/>
</dbReference>
<dbReference type="GO" id="GO:0003690">
    <property type="term" value="F:double-stranded DNA binding"/>
    <property type="evidence" value="ECO:0007669"/>
    <property type="project" value="TreeGrafter"/>
</dbReference>
<organism evidence="8 9">
    <name type="scientific">Aquitalea magnusonii</name>
    <dbReference type="NCBI Taxonomy" id="332411"/>
    <lineage>
        <taxon>Bacteria</taxon>
        <taxon>Pseudomonadati</taxon>
        <taxon>Pseudomonadota</taxon>
        <taxon>Betaproteobacteria</taxon>
        <taxon>Neisseriales</taxon>
        <taxon>Chromobacteriaceae</taxon>
        <taxon>Aquitalea</taxon>
    </lineage>
</organism>
<dbReference type="OrthoDB" id="5290530at2"/>
<dbReference type="GO" id="GO:0006310">
    <property type="term" value="P:DNA recombination"/>
    <property type="evidence" value="ECO:0007669"/>
    <property type="project" value="UniProtKB-UniRule"/>
</dbReference>
<comment type="subcellular location">
    <subcellularLocation>
        <location evidence="1 6">Cytoplasm</location>
        <location evidence="1 6">Nucleoid</location>
    </subcellularLocation>
</comment>
<dbReference type="STRING" id="332411.VI06_05395"/>
<keyword evidence="5 6" id="KW-0233">DNA recombination</keyword>
<dbReference type="AlphaFoldDB" id="A0A3G9G9M6"/>
<proteinExistence type="inferred from homology"/>
<reference evidence="8 9" key="2">
    <citation type="journal article" date="2017" name="Genome Announc.">
        <title>Draft genome sequence of Aquitalea magnusonii strain H3, a plant growth-promoting bacterium of duckweed Lemna minor.</title>
        <authorList>
            <person name="Ishizawa H."/>
            <person name="Kuroda M."/>
            <person name="Ike M."/>
        </authorList>
    </citation>
    <scope>NUCLEOTIDE SEQUENCE [LARGE SCALE GENOMIC DNA]</scope>
    <source>
        <strain evidence="8 9">H3</strain>
    </source>
</reference>
<feature type="region of interest" description="Disordered" evidence="7">
    <location>
        <begin position="297"/>
        <end position="334"/>
    </location>
</feature>
<gene>
    <name evidence="6" type="primary">rdgC</name>
    <name evidence="8" type="ORF">DLM_0500</name>
</gene>